<dbReference type="Pfam" id="PF20041">
    <property type="entry name" value="DUF6443"/>
    <property type="match status" value="1"/>
</dbReference>
<dbReference type="InterPro" id="IPR045619">
    <property type="entry name" value="DUF6443"/>
</dbReference>
<dbReference type="PANTHER" id="PTHR32305:SF15">
    <property type="entry name" value="PROTEIN RHSA-RELATED"/>
    <property type="match status" value="1"/>
</dbReference>
<dbReference type="InterPro" id="IPR050708">
    <property type="entry name" value="T6SS_VgrG/RHS"/>
</dbReference>
<reference evidence="3 4" key="1">
    <citation type="submission" date="2021-01" db="EMBL/GenBank/DDBJ databases">
        <title>Chryseolinea sp. Jin1 Genome sequencing and assembly.</title>
        <authorList>
            <person name="Kim I."/>
        </authorList>
    </citation>
    <scope>NUCLEOTIDE SEQUENCE [LARGE SCALE GENOMIC DNA]</scope>
    <source>
        <strain evidence="3 4">Jin1</strain>
    </source>
</reference>
<evidence type="ECO:0000313" key="3">
    <source>
        <dbReference type="EMBL" id="MBL0743092.1"/>
    </source>
</evidence>
<dbReference type="Proteomes" id="UP000613030">
    <property type="component" value="Unassembled WGS sequence"/>
</dbReference>
<gene>
    <name evidence="3" type="ORF">JI741_17815</name>
</gene>
<dbReference type="EMBL" id="JAERRB010000006">
    <property type="protein sequence ID" value="MBL0743092.1"/>
    <property type="molecule type" value="Genomic_DNA"/>
</dbReference>
<name>A0ABS1KWN2_9BACT</name>
<sequence length="1489" mass="163301">MRKIFLLTLFCGGFSLHGIHAQNFIYINSNNSIQTGTPSSSFQFSKQVILAPGFSVNGTNGVWYARPAAIDLSNVPPSQDKNYVRTETVFVKGITTETAVAALPIGSKSLTYNYVDGLGRSSQDVNVKASPGKSDLVQFHIYGNFGREPINYLSYVSSANNGLFRTNAINEQAKFYSGTAGVAVDSEPFSKNEFEDSPLNRVTKSYGAGWSWHTDAESKPTTNTLKLNNANEVQKITLTGSLPTIQANNFYPVNTLQVQETTDESGQIKRVYTNFKGQVILERLGDPTEWHDTYHVYDDYGNAVFVFPPDASFRFAEYTAAATVADKQAFLNLRTFQYTYDAYGRVISKRIPGAESVKMIYDNWDRLVLTQDGNQRGATESATSQWTFTKYDVHNRTILTGYITGVQTTLEAAVANATVHHEDRSSANAIGYTNVAFPSHSDANLRTISYYDDYAFKGYAGWDAQGLSYTYVTVSGFTPTADVFTTTVKGYATGAKVKNLDDSRWLNSVTYYDKQYRTVQTISENHLGGQDVASTLLDFVGNPLKSQSTHTSPGNSLTVVEEYTYDDAKRLLTRSHQIDAGPKVLMVSNRYNELGQLIEKNIHSTDNGVTFLQSVDTRYNIRGWITSINNSTLTNDGVKNDDTNDVFGMEFLYDQSVSVNGFDAHKKFDGNIAAIKWKTDTKTGTPVENIYGYSYDIFKRFKQATYGTNEAANWSGKTGAYNEAVSSYDRNGNIGGTSTPALSRYRWLAGAKTNIDNLAYRYSGNQLLNVSDAVAGKQGFADAPGIPYTLDEVQYDRNGNLISDLNKTIGSITYNHLNLPTAIEFTPQNSSTRRIKYTYDALGVKLGKTFEVGTTQVGKTDYVEGIQLDNGKIAFISTAEGRAVYNGTGYDYEYLLKDHQNNVRVVYGSVKETVNYLATVEGSVIANERNVQGFNFPNPPNDLGTFNYTKPSDQVPAPVSAAVANGFLNTGLGAIGMSKSLRVLSGDAVYMEVYARYSPGKNFSHMVTAAVLASAVTTSFNIKSSELPVLFQNMTAVAPGAAAAMPSNTTLIPRSYLVYLFFDDNYVFQTSSAVPVSDAAASGFQKLSRSFTANKNGYLYMYVANESDGNINVDVFFDDFRILHQKNNATLQVLQASDYYPYGLSFNEYQADRLKTVGTNPTVYGRTLRNRYLFQNQELQSDSDLDFDLGLYQYKYRMHDPSIGRFGGVDPLAEKYLYNGTYVFSENRLVNGVELEGLEFSNTLLGVNNPAMYQYGRDFALSTYRSTVDLGLGAANYASTFASGLWKLYGQSLFGPAKVWNTNAGVTDWGSPQNYRAVAGGAKAIGETVVGAAAAETGGIVIRLGAPVVPYFRAIFGSSEAAALAAKPNPFIGARPVASGAVPLAGGAAAESGAAQGGRELFNFTKTATAHMDEAGRMIPVQTLDNVIKAPLAVVKDPRSATNAMMHYSQMWKNGKLYNVEVLYDQATNTIMHFKYSNDAMGPLLKIPK</sequence>
<protein>
    <recommendedName>
        <fullName evidence="2">DUF6443 domain-containing protein</fullName>
    </recommendedName>
</protein>
<dbReference type="RefSeq" id="WP_202012095.1">
    <property type="nucleotide sequence ID" value="NZ_JAERRB010000006.1"/>
</dbReference>
<feature type="domain" description="DUF6443" evidence="2">
    <location>
        <begin position="91"/>
        <end position="219"/>
    </location>
</feature>
<organism evidence="3 4">
    <name type="scientific">Chryseolinea lacunae</name>
    <dbReference type="NCBI Taxonomy" id="2801331"/>
    <lineage>
        <taxon>Bacteria</taxon>
        <taxon>Pseudomonadati</taxon>
        <taxon>Bacteroidota</taxon>
        <taxon>Cytophagia</taxon>
        <taxon>Cytophagales</taxon>
        <taxon>Fulvivirgaceae</taxon>
        <taxon>Chryseolinea</taxon>
    </lineage>
</organism>
<comment type="caution">
    <text evidence="3">The sequence shown here is derived from an EMBL/GenBank/DDBJ whole genome shotgun (WGS) entry which is preliminary data.</text>
</comment>
<evidence type="ECO:0000313" key="4">
    <source>
        <dbReference type="Proteomes" id="UP000613030"/>
    </source>
</evidence>
<feature type="chain" id="PRO_5046070354" description="DUF6443 domain-containing protein" evidence="1">
    <location>
        <begin position="22"/>
        <end position="1489"/>
    </location>
</feature>
<evidence type="ECO:0000259" key="2">
    <source>
        <dbReference type="Pfam" id="PF20041"/>
    </source>
</evidence>
<dbReference type="Gene3D" id="2.180.10.10">
    <property type="entry name" value="RHS repeat-associated core"/>
    <property type="match status" value="2"/>
</dbReference>
<feature type="signal peptide" evidence="1">
    <location>
        <begin position="1"/>
        <end position="21"/>
    </location>
</feature>
<proteinExistence type="predicted"/>
<accession>A0ABS1KWN2</accession>
<dbReference type="PANTHER" id="PTHR32305">
    <property type="match status" value="1"/>
</dbReference>
<keyword evidence="1" id="KW-0732">Signal</keyword>
<evidence type="ECO:0000256" key="1">
    <source>
        <dbReference type="SAM" id="SignalP"/>
    </source>
</evidence>
<keyword evidence="4" id="KW-1185">Reference proteome</keyword>